<dbReference type="GO" id="GO:0004383">
    <property type="term" value="F:guanylate cyclase activity"/>
    <property type="evidence" value="ECO:0000318"/>
    <property type="project" value="GO_Central"/>
</dbReference>
<evidence type="ECO:0000256" key="4">
    <source>
        <dbReference type="ARBA" id="ARBA00022989"/>
    </source>
</evidence>
<keyword evidence="5 7" id="KW-0472">Membrane</keyword>
<dbReference type="SMR" id="A2G6L5"/>
<dbReference type="PANTHER" id="PTHR11920:SF335">
    <property type="entry name" value="GUANYLATE CYCLASE"/>
    <property type="match status" value="1"/>
</dbReference>
<evidence type="ECO:0000256" key="6">
    <source>
        <dbReference type="ARBA" id="ARBA00023239"/>
    </source>
</evidence>
<accession>A2G6L5</accession>
<feature type="transmembrane region" description="Helical" evidence="7">
    <location>
        <begin position="379"/>
        <end position="399"/>
    </location>
</feature>
<keyword evidence="3" id="KW-0547">Nucleotide-binding</keyword>
<dbReference type="Gene3D" id="3.30.70.1230">
    <property type="entry name" value="Nucleotide cyclase"/>
    <property type="match status" value="1"/>
</dbReference>
<dbReference type="VEuPathDB" id="TrichDB:TVAGG3_0990980"/>
<dbReference type="GO" id="GO:0035556">
    <property type="term" value="P:intracellular signal transduction"/>
    <property type="evidence" value="ECO:0007669"/>
    <property type="project" value="InterPro"/>
</dbReference>
<proteinExistence type="predicted"/>
<evidence type="ECO:0000313" key="10">
    <source>
        <dbReference type="EMBL" id="EAX87204.1"/>
    </source>
</evidence>
<dbReference type="InterPro" id="IPR001054">
    <property type="entry name" value="A/G_cyclase"/>
</dbReference>
<dbReference type="STRING" id="5722.A2G6L5"/>
<feature type="domain" description="Guanylate cyclase" evidence="9">
    <location>
        <begin position="813"/>
        <end position="945"/>
    </location>
</feature>
<feature type="transmembrane region" description="Helical" evidence="7">
    <location>
        <begin position="419"/>
        <end position="437"/>
    </location>
</feature>
<dbReference type="Pfam" id="PF13426">
    <property type="entry name" value="PAS_9"/>
    <property type="match status" value="1"/>
</dbReference>
<dbReference type="GO" id="GO:0005886">
    <property type="term" value="C:plasma membrane"/>
    <property type="evidence" value="ECO:0000318"/>
    <property type="project" value="GO_Central"/>
</dbReference>
<evidence type="ECO:0000259" key="9">
    <source>
        <dbReference type="PROSITE" id="PS50125"/>
    </source>
</evidence>
<dbReference type="GO" id="GO:0000166">
    <property type="term" value="F:nucleotide binding"/>
    <property type="evidence" value="ECO:0007669"/>
    <property type="project" value="UniProtKB-KW"/>
</dbReference>
<dbReference type="InterPro" id="IPR050401">
    <property type="entry name" value="Cyclic_nucleotide_synthase"/>
</dbReference>
<evidence type="ECO:0000256" key="1">
    <source>
        <dbReference type="ARBA" id="ARBA00004370"/>
    </source>
</evidence>
<reference evidence="10" key="2">
    <citation type="journal article" date="2007" name="Science">
        <title>Draft genome sequence of the sexually transmitted pathogen Trichomonas vaginalis.</title>
        <authorList>
            <person name="Carlton J.M."/>
            <person name="Hirt R.P."/>
            <person name="Silva J.C."/>
            <person name="Delcher A.L."/>
            <person name="Schatz M."/>
            <person name="Zhao Q."/>
            <person name="Wortman J.R."/>
            <person name="Bidwell S.L."/>
            <person name="Alsmark U.C.M."/>
            <person name="Besteiro S."/>
            <person name="Sicheritz-Ponten T."/>
            <person name="Noel C.J."/>
            <person name="Dacks J.B."/>
            <person name="Foster P.G."/>
            <person name="Simillion C."/>
            <person name="Van de Peer Y."/>
            <person name="Miranda-Saavedra D."/>
            <person name="Barton G.J."/>
            <person name="Westrop G.D."/>
            <person name="Mueller S."/>
            <person name="Dessi D."/>
            <person name="Fiori P.L."/>
            <person name="Ren Q."/>
            <person name="Paulsen I."/>
            <person name="Zhang H."/>
            <person name="Bastida-Corcuera F.D."/>
            <person name="Simoes-Barbosa A."/>
            <person name="Brown M.T."/>
            <person name="Hayes R.D."/>
            <person name="Mukherjee M."/>
            <person name="Okumura C.Y."/>
            <person name="Schneider R."/>
            <person name="Smith A.J."/>
            <person name="Vanacova S."/>
            <person name="Villalvazo M."/>
            <person name="Haas B.J."/>
            <person name="Pertea M."/>
            <person name="Feldblyum T.V."/>
            <person name="Utterback T.R."/>
            <person name="Shu C.L."/>
            <person name="Osoegawa K."/>
            <person name="de Jong P.J."/>
            <person name="Hrdy I."/>
            <person name="Horvathova L."/>
            <person name="Zubacova Z."/>
            <person name="Dolezal P."/>
            <person name="Malik S.B."/>
            <person name="Logsdon J.M. Jr."/>
            <person name="Henze K."/>
            <person name="Gupta A."/>
            <person name="Wang C.C."/>
            <person name="Dunne R.L."/>
            <person name="Upcroft J.A."/>
            <person name="Upcroft P."/>
            <person name="White O."/>
            <person name="Salzberg S.L."/>
            <person name="Tang P."/>
            <person name="Chiu C.-H."/>
            <person name="Lee Y.-S."/>
            <person name="Embley T.M."/>
            <person name="Coombs G.H."/>
            <person name="Mottram J.C."/>
            <person name="Tachezy J."/>
            <person name="Fraser-Liggett C.M."/>
            <person name="Johnson P.J."/>
        </authorList>
    </citation>
    <scope>NUCLEOTIDE SEQUENCE [LARGE SCALE GENOMIC DNA]</scope>
    <source>
        <strain evidence="10">G3</strain>
    </source>
</reference>
<dbReference type="SMART" id="SM00044">
    <property type="entry name" value="CYCc"/>
    <property type="match status" value="1"/>
</dbReference>
<sequence>MIAFPTIPDVCVDTDIQKIVEVESQAGLDDTLFDDTENYEAVETIYKHIQNHKIPSIHFIIWTTVLAELFVIIIPLIIMLGVYYEFAVVLEDPVNFMKGIADTRDIICMLTAFAGRYILQSLDDPYDPSKKIEMEIPFRITLNWDAFAGYSKTIDIIRWIAQTVSTASEVVSPLRNYKVGDPHIEKVRDIMFTKITNYSYYLNNTFKHDVLASTTDISYQLAAVIGRITDLPEITVEIANGADSLTARNNCQNALLLLNQALLEMIDFLKKNNKSYQLYFELTIILAIVACAITYPTIYLLQIKKLRRNRYEVLYVLTTLPKTVTSSISASYTSRKGDETKTMTSSSSSNDIELNKQEESIIKLFSSISDGSSKASIELVIGFCILLITVLGCLSYYVSMQSYISASENVVYNCHHINYLFGANSYLYSIMASFFKISMAMYHPALRPSIVSLDEEIDNIKERIPMLVSYFQMIRLGGEDRREIPFSEMQQSINDASNALTCFNILEPPTRLQDSTHCLSAAQQLYVATMIMKRYYGLMTVPNPYYMNPSHQNLPQLWQIGPVELYLTFFWHAEESIVPIIVEKIGSEDFEQNFYSAMFIISTSFLSLIIIVMAVKEDKLLKFTLKLFLKCPSSATLGNQRVMDLLIGNYTYKTHDDQSQKSAEFTNDVVNRLNEVIIVCQDETGKVISVNNSFETMFGIKEDEIRDTPIQDFFKSGRFIADGEIEKVFTQGQKLIFKKDDTEKIYLDWTTSVMSGRRIYSGRDETQNMMHEKLIADEKKKSDQMLASILPPMLVQRVQAGEKNISFSVQSATVLFLDVVEFTPWCGSHDAQYVMRMLNIMFKEFDAITNAHKTMTKIKCIGNCYMAAGGIFDEVNQPAVHAKEVVDFGTLVIKKLLEIDEREKENLRIRVGINTGGPIVAGVIGTEKPTFEILGPAINMAHEMENKGVPMKVHISRPVYELIYGQQFEIKERGEIDVKGGKMFTYLVEP</sequence>
<dbReference type="VEuPathDB" id="TrichDB:TVAG_057590"/>
<dbReference type="Proteomes" id="UP000001542">
    <property type="component" value="Unassembled WGS sequence"/>
</dbReference>
<keyword evidence="4 7" id="KW-1133">Transmembrane helix</keyword>
<comment type="subcellular location">
    <subcellularLocation>
        <location evidence="1">Membrane</location>
    </subcellularLocation>
</comment>
<dbReference type="PROSITE" id="PS50112">
    <property type="entry name" value="PAS"/>
    <property type="match status" value="1"/>
</dbReference>
<dbReference type="Gene3D" id="3.30.450.20">
    <property type="entry name" value="PAS domain"/>
    <property type="match status" value="1"/>
</dbReference>
<evidence type="ECO:0000259" key="8">
    <source>
        <dbReference type="PROSITE" id="PS50112"/>
    </source>
</evidence>
<organism evidence="10 11">
    <name type="scientific">Trichomonas vaginalis (strain ATCC PRA-98 / G3)</name>
    <dbReference type="NCBI Taxonomy" id="412133"/>
    <lineage>
        <taxon>Eukaryota</taxon>
        <taxon>Metamonada</taxon>
        <taxon>Parabasalia</taxon>
        <taxon>Trichomonadida</taxon>
        <taxon>Trichomonadidae</taxon>
        <taxon>Trichomonas</taxon>
    </lineage>
</organism>
<dbReference type="EMBL" id="DS114490">
    <property type="protein sequence ID" value="EAX87204.1"/>
    <property type="molecule type" value="Genomic_DNA"/>
</dbReference>
<keyword evidence="2 7" id="KW-0812">Transmembrane</keyword>
<dbReference type="Pfam" id="PF00211">
    <property type="entry name" value="Guanylate_cyc"/>
    <property type="match status" value="1"/>
</dbReference>
<dbReference type="GO" id="GO:0006182">
    <property type="term" value="P:cGMP biosynthetic process"/>
    <property type="evidence" value="ECO:0000318"/>
    <property type="project" value="GO_Central"/>
</dbReference>
<protein>
    <submittedName>
        <fullName evidence="10">Adenylate and Guanylate cyclase catalytic domain containing protein</fullName>
    </submittedName>
</protein>
<evidence type="ECO:0000256" key="5">
    <source>
        <dbReference type="ARBA" id="ARBA00023136"/>
    </source>
</evidence>
<dbReference type="CDD" id="cd07302">
    <property type="entry name" value="CHD"/>
    <property type="match status" value="1"/>
</dbReference>
<reference evidence="10" key="1">
    <citation type="submission" date="2006-10" db="EMBL/GenBank/DDBJ databases">
        <authorList>
            <person name="Amadeo P."/>
            <person name="Zhao Q."/>
            <person name="Wortman J."/>
            <person name="Fraser-Liggett C."/>
            <person name="Carlton J."/>
        </authorList>
    </citation>
    <scope>NUCLEOTIDE SEQUENCE</scope>
    <source>
        <strain evidence="10">G3</strain>
    </source>
</reference>
<dbReference type="AlphaFoldDB" id="A2G6L5"/>
<evidence type="ECO:0000256" key="3">
    <source>
        <dbReference type="ARBA" id="ARBA00022741"/>
    </source>
</evidence>
<feature type="transmembrane region" description="Helical" evidence="7">
    <location>
        <begin position="594"/>
        <end position="615"/>
    </location>
</feature>
<evidence type="ECO:0000256" key="2">
    <source>
        <dbReference type="ARBA" id="ARBA00022692"/>
    </source>
</evidence>
<keyword evidence="11" id="KW-1185">Reference proteome</keyword>
<dbReference type="CDD" id="cd00130">
    <property type="entry name" value="PAS"/>
    <property type="match status" value="1"/>
</dbReference>
<dbReference type="PANTHER" id="PTHR11920">
    <property type="entry name" value="GUANYLYL CYCLASE"/>
    <property type="match status" value="1"/>
</dbReference>
<dbReference type="GO" id="GO:0001653">
    <property type="term" value="F:peptide receptor activity"/>
    <property type="evidence" value="ECO:0000318"/>
    <property type="project" value="GO_Central"/>
</dbReference>
<keyword evidence="6" id="KW-0456">Lyase</keyword>
<dbReference type="InterPro" id="IPR035965">
    <property type="entry name" value="PAS-like_dom_sf"/>
</dbReference>
<evidence type="ECO:0000313" key="11">
    <source>
        <dbReference type="Proteomes" id="UP000001542"/>
    </source>
</evidence>
<evidence type="ECO:0000256" key="7">
    <source>
        <dbReference type="SAM" id="Phobius"/>
    </source>
</evidence>
<dbReference type="KEGG" id="tva:4744854"/>
<dbReference type="OrthoDB" id="6127067at2759"/>
<name>A2G6L5_TRIV3</name>
<feature type="transmembrane region" description="Helical" evidence="7">
    <location>
        <begin position="278"/>
        <end position="301"/>
    </location>
</feature>
<dbReference type="InParanoid" id="A2G6L5"/>
<dbReference type="InterPro" id="IPR000014">
    <property type="entry name" value="PAS"/>
</dbReference>
<gene>
    <name evidence="10" type="ORF">TVAG_057590</name>
</gene>
<dbReference type="PROSITE" id="PS50125">
    <property type="entry name" value="GUANYLATE_CYCLASE_2"/>
    <property type="match status" value="1"/>
</dbReference>
<feature type="domain" description="PAS" evidence="8">
    <location>
        <begin position="682"/>
        <end position="705"/>
    </location>
</feature>
<dbReference type="eggNOG" id="KOG4171">
    <property type="taxonomic scope" value="Eukaryota"/>
</dbReference>
<dbReference type="GO" id="GO:0007168">
    <property type="term" value="P:receptor guanylyl cyclase signaling pathway"/>
    <property type="evidence" value="ECO:0000318"/>
    <property type="project" value="GO_Central"/>
</dbReference>
<dbReference type="InterPro" id="IPR029787">
    <property type="entry name" value="Nucleotide_cyclase"/>
</dbReference>
<feature type="transmembrane region" description="Helical" evidence="7">
    <location>
        <begin position="59"/>
        <end position="84"/>
    </location>
</feature>
<dbReference type="SUPFAM" id="SSF55073">
    <property type="entry name" value="Nucleotide cyclase"/>
    <property type="match status" value="1"/>
</dbReference>
<dbReference type="SUPFAM" id="SSF55785">
    <property type="entry name" value="PYP-like sensor domain (PAS domain)"/>
    <property type="match status" value="1"/>
</dbReference>